<keyword evidence="2" id="KW-1185">Reference proteome</keyword>
<evidence type="ECO:0000313" key="2">
    <source>
        <dbReference type="Proteomes" id="UP000805193"/>
    </source>
</evidence>
<organism evidence="1 2">
    <name type="scientific">Ixodes persulcatus</name>
    <name type="common">Taiga tick</name>
    <dbReference type="NCBI Taxonomy" id="34615"/>
    <lineage>
        <taxon>Eukaryota</taxon>
        <taxon>Metazoa</taxon>
        <taxon>Ecdysozoa</taxon>
        <taxon>Arthropoda</taxon>
        <taxon>Chelicerata</taxon>
        <taxon>Arachnida</taxon>
        <taxon>Acari</taxon>
        <taxon>Parasitiformes</taxon>
        <taxon>Ixodida</taxon>
        <taxon>Ixodoidea</taxon>
        <taxon>Ixodidae</taxon>
        <taxon>Ixodinae</taxon>
        <taxon>Ixodes</taxon>
    </lineage>
</organism>
<evidence type="ECO:0000313" key="1">
    <source>
        <dbReference type="EMBL" id="KAG0424638.1"/>
    </source>
</evidence>
<sequence>MAELQGILRVEVKKRVDLQAQWEEMKRESTATVVPIVQGARKQGASSAGTKEVPRTYSEAAQKEKETAGLVEPNLLPVVNGGGSNVVPGEGGQPLAGRRALVVGDSNVARIVEGVLGKVKEDKRVRVEAQPGKYMVDAIAKAEEVLWDSMEGENLVLIHAGLNDVLNGRSQNLGKQIEAGLDKLGAVSERVHVEICTIPRVRGQSLDIERRVIEANRVIKGMSRRLGYGVKEINWEVYADGSCPFTRGGIHYSPDTASQTSHFRDDFFLKPADGNVRPYPFPDLETVESAAQSAFPIIPNPCPRPLLRARTEKPDKQEQQLAFAATPVAKKEGAQPGAMLSAEHHEAPVPSPGLNMEHGFIRKIEANQIHRHYQ</sequence>
<feature type="non-terminal residue" evidence="1">
    <location>
        <position position="374"/>
    </location>
</feature>
<accession>A0AC60PU35</accession>
<protein>
    <submittedName>
        <fullName evidence="1">Uncharacterized protein</fullName>
    </submittedName>
</protein>
<gene>
    <name evidence="1" type="ORF">HPB47_028145</name>
</gene>
<proteinExistence type="predicted"/>
<reference evidence="1 2" key="1">
    <citation type="journal article" date="2020" name="Cell">
        <title>Large-Scale Comparative Analyses of Tick Genomes Elucidate Their Genetic Diversity and Vector Capacities.</title>
        <authorList>
            <consortium name="Tick Genome and Microbiome Consortium (TIGMIC)"/>
            <person name="Jia N."/>
            <person name="Wang J."/>
            <person name="Shi W."/>
            <person name="Du L."/>
            <person name="Sun Y."/>
            <person name="Zhan W."/>
            <person name="Jiang J.F."/>
            <person name="Wang Q."/>
            <person name="Zhang B."/>
            <person name="Ji P."/>
            <person name="Bell-Sakyi L."/>
            <person name="Cui X.M."/>
            <person name="Yuan T.T."/>
            <person name="Jiang B.G."/>
            <person name="Yang W.F."/>
            <person name="Lam T.T."/>
            <person name="Chang Q.C."/>
            <person name="Ding S.J."/>
            <person name="Wang X.J."/>
            <person name="Zhu J.G."/>
            <person name="Ruan X.D."/>
            <person name="Zhao L."/>
            <person name="Wei J.T."/>
            <person name="Ye R.Z."/>
            <person name="Que T.C."/>
            <person name="Du C.H."/>
            <person name="Zhou Y.H."/>
            <person name="Cheng J.X."/>
            <person name="Dai P.F."/>
            <person name="Guo W.B."/>
            <person name="Han X.H."/>
            <person name="Huang E.J."/>
            <person name="Li L.F."/>
            <person name="Wei W."/>
            <person name="Gao Y.C."/>
            <person name="Liu J.Z."/>
            <person name="Shao H.Z."/>
            <person name="Wang X."/>
            <person name="Wang C.C."/>
            <person name="Yang T.C."/>
            <person name="Huo Q.B."/>
            <person name="Li W."/>
            <person name="Chen H.Y."/>
            <person name="Chen S.E."/>
            <person name="Zhou L.G."/>
            <person name="Ni X.B."/>
            <person name="Tian J.H."/>
            <person name="Sheng Y."/>
            <person name="Liu T."/>
            <person name="Pan Y.S."/>
            <person name="Xia L.Y."/>
            <person name="Li J."/>
            <person name="Zhao F."/>
            <person name="Cao W.C."/>
        </authorList>
    </citation>
    <scope>NUCLEOTIDE SEQUENCE [LARGE SCALE GENOMIC DNA]</scope>
    <source>
        <strain evidence="1">Iper-2018</strain>
    </source>
</reference>
<comment type="caution">
    <text evidence="1">The sequence shown here is derived from an EMBL/GenBank/DDBJ whole genome shotgun (WGS) entry which is preliminary data.</text>
</comment>
<dbReference type="EMBL" id="JABSTQ010009950">
    <property type="protein sequence ID" value="KAG0424638.1"/>
    <property type="molecule type" value="Genomic_DNA"/>
</dbReference>
<dbReference type="Proteomes" id="UP000805193">
    <property type="component" value="Unassembled WGS sequence"/>
</dbReference>
<name>A0AC60PU35_IXOPE</name>